<dbReference type="InterPro" id="IPR036291">
    <property type="entry name" value="NAD(P)-bd_dom_sf"/>
</dbReference>
<name>A0A168JFY6_CORDF</name>
<dbReference type="InterPro" id="IPR002347">
    <property type="entry name" value="SDR_fam"/>
</dbReference>
<keyword evidence="4" id="KW-1185">Reference proteome</keyword>
<evidence type="ECO:0000256" key="2">
    <source>
        <dbReference type="ARBA" id="ARBA00023002"/>
    </source>
</evidence>
<proteinExistence type="inferred from homology"/>
<dbReference type="Proteomes" id="UP000076881">
    <property type="component" value="Unassembled WGS sequence"/>
</dbReference>
<organism evidence="3 4">
    <name type="scientific">Akanthomyces lecanii RCEF 1005</name>
    <dbReference type="NCBI Taxonomy" id="1081108"/>
    <lineage>
        <taxon>Eukaryota</taxon>
        <taxon>Fungi</taxon>
        <taxon>Dikarya</taxon>
        <taxon>Ascomycota</taxon>
        <taxon>Pezizomycotina</taxon>
        <taxon>Sordariomycetes</taxon>
        <taxon>Hypocreomycetidae</taxon>
        <taxon>Hypocreales</taxon>
        <taxon>Cordycipitaceae</taxon>
        <taxon>Akanthomyces</taxon>
        <taxon>Cordyceps confragosa</taxon>
    </lineage>
</organism>
<dbReference type="OrthoDB" id="1669814at2759"/>
<dbReference type="Gene3D" id="3.40.50.720">
    <property type="entry name" value="NAD(P)-binding Rossmann-like Domain"/>
    <property type="match status" value="2"/>
</dbReference>
<dbReference type="SUPFAM" id="SSF51735">
    <property type="entry name" value="NAD(P)-binding Rossmann-fold domains"/>
    <property type="match status" value="2"/>
</dbReference>
<evidence type="ECO:0000256" key="1">
    <source>
        <dbReference type="ARBA" id="ARBA00006484"/>
    </source>
</evidence>
<gene>
    <name evidence="3" type="ORF">LEL_03869</name>
</gene>
<dbReference type="PANTHER" id="PTHR43477">
    <property type="entry name" value="DIHYDROANTICAPSIN 7-DEHYDROGENASE"/>
    <property type="match status" value="1"/>
</dbReference>
<sequence length="99" mass="10359">MRDKVFAVTGGASGIGLATAKMLAERGAIVCIADVNLQAMMQQSLIQLGQEPAAPENSDLSAIPRQGRPPEVASVICFLLGPESTYATGAVYPVDRGWL</sequence>
<dbReference type="AlphaFoldDB" id="A0A168JFY6"/>
<evidence type="ECO:0000313" key="3">
    <source>
        <dbReference type="EMBL" id="OAA80383.1"/>
    </source>
</evidence>
<dbReference type="EMBL" id="AZHF01000002">
    <property type="protein sequence ID" value="OAA80383.1"/>
    <property type="molecule type" value="Genomic_DNA"/>
</dbReference>
<dbReference type="PANTHER" id="PTHR43477:SF1">
    <property type="entry name" value="DIHYDROANTICAPSIN 7-DEHYDROGENASE"/>
    <property type="match status" value="1"/>
</dbReference>
<comment type="caution">
    <text evidence="3">The sequence shown here is derived from an EMBL/GenBank/DDBJ whole genome shotgun (WGS) entry which is preliminary data.</text>
</comment>
<dbReference type="Pfam" id="PF13561">
    <property type="entry name" value="adh_short_C2"/>
    <property type="match status" value="1"/>
</dbReference>
<keyword evidence="2" id="KW-0560">Oxidoreductase</keyword>
<evidence type="ECO:0000313" key="4">
    <source>
        <dbReference type="Proteomes" id="UP000076881"/>
    </source>
</evidence>
<comment type="similarity">
    <text evidence="1">Belongs to the short-chain dehydrogenases/reductases (SDR) family.</text>
</comment>
<protein>
    <submittedName>
        <fullName evidence="3">NAD(P)-binding domain protein</fullName>
    </submittedName>
</protein>
<dbReference type="Pfam" id="PF00106">
    <property type="entry name" value="adh_short"/>
    <property type="match status" value="1"/>
</dbReference>
<dbReference type="InterPro" id="IPR051122">
    <property type="entry name" value="SDR_DHRS6-like"/>
</dbReference>
<reference evidence="3 4" key="1">
    <citation type="journal article" date="2016" name="Genome Biol. Evol.">
        <title>Divergent and convergent evolution of fungal pathogenicity.</title>
        <authorList>
            <person name="Shang Y."/>
            <person name="Xiao G."/>
            <person name="Zheng P."/>
            <person name="Cen K."/>
            <person name="Zhan S."/>
            <person name="Wang C."/>
        </authorList>
    </citation>
    <scope>NUCLEOTIDE SEQUENCE [LARGE SCALE GENOMIC DNA]</scope>
    <source>
        <strain evidence="3 4">RCEF 1005</strain>
    </source>
</reference>
<dbReference type="GO" id="GO:0016491">
    <property type="term" value="F:oxidoreductase activity"/>
    <property type="evidence" value="ECO:0007669"/>
    <property type="project" value="UniProtKB-KW"/>
</dbReference>
<accession>A0A168JFY6</accession>